<keyword evidence="2 5" id="KW-0812">Transmembrane</keyword>
<evidence type="ECO:0000256" key="5">
    <source>
        <dbReference type="SAM" id="Phobius"/>
    </source>
</evidence>
<evidence type="ECO:0000256" key="3">
    <source>
        <dbReference type="ARBA" id="ARBA00022989"/>
    </source>
</evidence>
<dbReference type="Pfam" id="PF12698">
    <property type="entry name" value="ABC2_membrane_3"/>
    <property type="match status" value="1"/>
</dbReference>
<dbReference type="PANTHER" id="PTHR43471">
    <property type="entry name" value="ABC TRANSPORTER PERMEASE"/>
    <property type="match status" value="1"/>
</dbReference>
<feature type="transmembrane region" description="Helical" evidence="5">
    <location>
        <begin position="34"/>
        <end position="56"/>
    </location>
</feature>
<organism evidence="7 8">
    <name type="scientific">Nocardioides terrae</name>
    <dbReference type="NCBI Taxonomy" id="574651"/>
    <lineage>
        <taxon>Bacteria</taxon>
        <taxon>Bacillati</taxon>
        <taxon>Actinomycetota</taxon>
        <taxon>Actinomycetes</taxon>
        <taxon>Propionibacteriales</taxon>
        <taxon>Nocardioidaceae</taxon>
        <taxon>Nocardioides</taxon>
    </lineage>
</organism>
<evidence type="ECO:0000313" key="8">
    <source>
        <dbReference type="Proteomes" id="UP000198832"/>
    </source>
</evidence>
<sequence length="376" mass="39545">MSAAVSDQITQPTFVATVRLVAEREITTRLRSKAFRWMFGLLLLAAAAATVLPNLVGGADPVSVAVVGTSPVDLDTMKDSDGAAYFDVRDRSVDRPAAEQLLRDGDVDAVLVFGDDSLTVLGLRDPPTRAVQAFSAAPKVELVDPTGHDPAVAYFVTIAFGVLFFLAASLFGTQIAQSVVEEKATRIVEILLSTVPARALLTGKVLGNSALAIAQIVGVAAVALLGLALTGDAISVGDLSAPILWFVVFFAFGFVMVAALFAATASLVSRSEDIGSATSPVTMLIMIPYVLSFVAHDNVLLTRVLAWLPFSAPISMPSLVFSGDAHWWEPLGSLALLVVTTVAVIAVGERVYRNSLLRTGGKIPLRDAVRDAVAGR</sequence>
<evidence type="ECO:0000256" key="2">
    <source>
        <dbReference type="ARBA" id="ARBA00022692"/>
    </source>
</evidence>
<dbReference type="GO" id="GO:0016020">
    <property type="term" value="C:membrane"/>
    <property type="evidence" value="ECO:0007669"/>
    <property type="project" value="UniProtKB-SubCell"/>
</dbReference>
<gene>
    <name evidence="7" type="ORF">SAMN04487968_105150</name>
</gene>
<dbReference type="Proteomes" id="UP000198832">
    <property type="component" value="Unassembled WGS sequence"/>
</dbReference>
<name>A0A1I1I6I6_9ACTN</name>
<feature type="transmembrane region" description="Helical" evidence="5">
    <location>
        <begin position="330"/>
        <end position="348"/>
    </location>
</feature>
<protein>
    <submittedName>
        <fullName evidence="7">ABC-2 type transport system permease protein</fullName>
    </submittedName>
</protein>
<evidence type="ECO:0000256" key="4">
    <source>
        <dbReference type="ARBA" id="ARBA00023136"/>
    </source>
</evidence>
<evidence type="ECO:0000313" key="7">
    <source>
        <dbReference type="EMBL" id="SFC31701.1"/>
    </source>
</evidence>
<evidence type="ECO:0000259" key="6">
    <source>
        <dbReference type="Pfam" id="PF12698"/>
    </source>
</evidence>
<feature type="transmembrane region" description="Helical" evidence="5">
    <location>
        <begin position="210"/>
        <end position="231"/>
    </location>
</feature>
<proteinExistence type="predicted"/>
<dbReference type="EMBL" id="FOLB01000005">
    <property type="protein sequence ID" value="SFC31701.1"/>
    <property type="molecule type" value="Genomic_DNA"/>
</dbReference>
<reference evidence="7 8" key="1">
    <citation type="submission" date="2016-10" db="EMBL/GenBank/DDBJ databases">
        <authorList>
            <person name="de Groot N.N."/>
        </authorList>
    </citation>
    <scope>NUCLEOTIDE SEQUENCE [LARGE SCALE GENOMIC DNA]</scope>
    <source>
        <strain evidence="7 8">CGMCC 1.7056</strain>
    </source>
</reference>
<feature type="transmembrane region" description="Helical" evidence="5">
    <location>
        <begin position="151"/>
        <end position="173"/>
    </location>
</feature>
<dbReference type="STRING" id="574651.SAMN04487968_105150"/>
<keyword evidence="8" id="KW-1185">Reference proteome</keyword>
<dbReference type="OrthoDB" id="3268959at2"/>
<comment type="subcellular location">
    <subcellularLocation>
        <location evidence="1">Membrane</location>
        <topology evidence="1">Multi-pass membrane protein</topology>
    </subcellularLocation>
</comment>
<feature type="domain" description="ABC-2 type transporter transmembrane" evidence="6">
    <location>
        <begin position="137"/>
        <end position="347"/>
    </location>
</feature>
<keyword evidence="3 5" id="KW-1133">Transmembrane helix</keyword>
<dbReference type="AlphaFoldDB" id="A0A1I1I6I6"/>
<dbReference type="InterPro" id="IPR013525">
    <property type="entry name" value="ABC2_TM"/>
</dbReference>
<feature type="transmembrane region" description="Helical" evidence="5">
    <location>
        <begin position="243"/>
        <end position="268"/>
    </location>
</feature>
<evidence type="ECO:0000256" key="1">
    <source>
        <dbReference type="ARBA" id="ARBA00004141"/>
    </source>
</evidence>
<dbReference type="GO" id="GO:0140359">
    <property type="term" value="F:ABC-type transporter activity"/>
    <property type="evidence" value="ECO:0007669"/>
    <property type="project" value="InterPro"/>
</dbReference>
<accession>A0A1I1I6I6</accession>
<keyword evidence="4 5" id="KW-0472">Membrane</keyword>